<keyword evidence="9" id="KW-1185">Reference proteome</keyword>
<dbReference type="CDD" id="cd21381">
    <property type="entry name" value="CTWD_TTC4"/>
    <property type="match status" value="1"/>
</dbReference>
<evidence type="ECO:0000313" key="9">
    <source>
        <dbReference type="Proteomes" id="UP000006310"/>
    </source>
</evidence>
<dbReference type="Proteomes" id="UP000006310">
    <property type="component" value="Chromosome 1"/>
</dbReference>
<evidence type="ECO:0000256" key="3">
    <source>
        <dbReference type="ARBA" id="ARBA00023602"/>
    </source>
</evidence>
<evidence type="ECO:0000256" key="2">
    <source>
        <dbReference type="ARBA" id="ARBA00022803"/>
    </source>
</evidence>
<dbReference type="InterPro" id="IPR011990">
    <property type="entry name" value="TPR-like_helical_dom_sf"/>
</dbReference>
<comment type="similarity">
    <text evidence="3">Belongs to the TTC4 family.</text>
</comment>
<feature type="region of interest" description="Disordered" evidence="6">
    <location>
        <begin position="1"/>
        <end position="32"/>
    </location>
</feature>
<proteinExistence type="inferred from homology"/>
<dbReference type="Gene3D" id="1.25.40.10">
    <property type="entry name" value="Tetratricopeptide repeat domain"/>
    <property type="match status" value="1"/>
</dbReference>
<dbReference type="Pfam" id="PF18972">
    <property type="entry name" value="Wheel"/>
    <property type="match status" value="1"/>
</dbReference>
<dbReference type="STRING" id="1071383.J7S2B8"/>
<evidence type="ECO:0000313" key="8">
    <source>
        <dbReference type="EMBL" id="CCK68074.1"/>
    </source>
</evidence>
<dbReference type="GO" id="GO:0043022">
    <property type="term" value="F:ribosome binding"/>
    <property type="evidence" value="ECO:0007669"/>
    <property type="project" value="EnsemblFungi"/>
</dbReference>
<dbReference type="InterPro" id="IPR044059">
    <property type="entry name" value="Csn1/TTC4_wheel"/>
</dbReference>
<dbReference type="InterPro" id="IPR019734">
    <property type="entry name" value="TPR_rpt"/>
</dbReference>
<evidence type="ECO:0000256" key="1">
    <source>
        <dbReference type="ARBA" id="ARBA00022737"/>
    </source>
</evidence>
<dbReference type="RefSeq" id="XP_022462320.1">
    <property type="nucleotide sequence ID" value="XM_022608263.1"/>
</dbReference>
<protein>
    <recommendedName>
        <fullName evidence="7">Cns1/TTC4 wheel domain-containing protein</fullName>
    </recommendedName>
</protein>
<gene>
    <name evidence="8" type="primary">KNAG0A03950</name>
    <name evidence="8" type="ordered locus">KNAG_0A03950</name>
</gene>
<dbReference type="PROSITE" id="PS50005">
    <property type="entry name" value="TPR"/>
    <property type="match status" value="1"/>
</dbReference>
<dbReference type="eggNOG" id="KOG0551">
    <property type="taxonomic scope" value="Eukaryota"/>
</dbReference>
<feature type="domain" description="Cns1/TTC4 wheel" evidence="7">
    <location>
        <begin position="258"/>
        <end position="375"/>
    </location>
</feature>
<dbReference type="OrthoDB" id="420195at2759"/>
<dbReference type="GO" id="GO:0030544">
    <property type="term" value="F:Hsp70 protein binding"/>
    <property type="evidence" value="ECO:0007669"/>
    <property type="project" value="EnsemblFungi"/>
</dbReference>
<keyword evidence="1" id="KW-0677">Repeat</keyword>
<dbReference type="KEGG" id="kng:KNAG_0A03950"/>
<dbReference type="GO" id="GO:0051879">
    <property type="term" value="F:Hsp90 protein binding"/>
    <property type="evidence" value="ECO:0007669"/>
    <property type="project" value="EnsemblFungi"/>
</dbReference>
<keyword evidence="5" id="KW-0175">Coiled coil</keyword>
<dbReference type="HOGENOM" id="CLU_040446_0_0_1"/>
<reference evidence="9" key="2">
    <citation type="submission" date="2012-08" db="EMBL/GenBank/DDBJ databases">
        <title>Genome sequence of Kazachstania naganishii.</title>
        <authorList>
            <person name="Gordon J.L."/>
            <person name="Armisen D."/>
            <person name="Proux-Wera E."/>
            <person name="OhEigeartaigh S.S."/>
            <person name="Byrne K.P."/>
            <person name="Wolfe K.H."/>
        </authorList>
    </citation>
    <scope>NUCLEOTIDE SEQUENCE [LARGE SCALE GENOMIC DNA]</scope>
    <source>
        <strain evidence="9">ATCC MYA-139 / BCRC 22969 / CBS 8797 / CCRC 22969 / KCTC 17520 / NBRC 10181 / NCYC 3082</strain>
    </source>
</reference>
<dbReference type="SUPFAM" id="SSF48452">
    <property type="entry name" value="TPR-like"/>
    <property type="match status" value="1"/>
</dbReference>
<dbReference type="SMART" id="SM00028">
    <property type="entry name" value="TPR"/>
    <property type="match status" value="3"/>
</dbReference>
<evidence type="ECO:0000256" key="6">
    <source>
        <dbReference type="SAM" id="MobiDB-lite"/>
    </source>
</evidence>
<dbReference type="GO" id="GO:0005829">
    <property type="term" value="C:cytosol"/>
    <property type="evidence" value="ECO:0007669"/>
    <property type="project" value="TreeGrafter"/>
</dbReference>
<name>J7S2B8_HUIN7</name>
<organism evidence="8 9">
    <name type="scientific">Huiozyma naganishii (strain ATCC MYA-139 / BCRC 22969 / CBS 8797 / KCTC 17520 / NBRC 10181 / NCYC 3082 / Yp74L-3)</name>
    <name type="common">Yeast</name>
    <name type="synonym">Kazachstania naganishii</name>
    <dbReference type="NCBI Taxonomy" id="1071383"/>
    <lineage>
        <taxon>Eukaryota</taxon>
        <taxon>Fungi</taxon>
        <taxon>Dikarya</taxon>
        <taxon>Ascomycota</taxon>
        <taxon>Saccharomycotina</taxon>
        <taxon>Saccharomycetes</taxon>
        <taxon>Saccharomycetales</taxon>
        <taxon>Saccharomycetaceae</taxon>
        <taxon>Huiozyma</taxon>
    </lineage>
</organism>
<sequence>MTNFDNTMSNEYKKPTRYVPGPNDPLLPPQLSDFKDKSTDEVMQELNRMPFFMTQLDNSDGDGGENVELEALKALAYEGEPHEIAENFKNQANDLYKVKRFRDARELYTKGIKVFCEDKSINESLFANRAACELELKNYRSCVADCQKAMEINPMNLKCFYRMGKAFLALGKFKEAHDAVSFGLKIDEENVPLKNLLAVIAKRETERKEYDEKKLKEKEFQENKKLLLKDALELRNLTNLKTSKRSALLGDAHIKLEDPMDFESQVIYPALVMYPTTNEFDFIAEVGELTTVQELLDLVMDRPQEWFDMPNHQNFSAKKLVAYMETKSGGLIKAGKKLSFHDILKKETPDVPVLDDAIKIYFVPKVDSEEWVSKWDKSAILAARSG</sequence>
<dbReference type="GeneID" id="34523709"/>
<dbReference type="PANTHER" id="PTHR46035:SF1">
    <property type="entry name" value="TETRATRICOPEPTIDE REPEAT PROTEIN 4"/>
    <property type="match status" value="1"/>
</dbReference>
<feature type="coiled-coil region" evidence="5">
    <location>
        <begin position="193"/>
        <end position="223"/>
    </location>
</feature>
<dbReference type="GO" id="GO:0005634">
    <property type="term" value="C:nucleus"/>
    <property type="evidence" value="ECO:0007669"/>
    <property type="project" value="TreeGrafter"/>
</dbReference>
<dbReference type="GO" id="GO:0042026">
    <property type="term" value="P:protein refolding"/>
    <property type="evidence" value="ECO:0007669"/>
    <property type="project" value="EnsemblFungi"/>
</dbReference>
<dbReference type="AlphaFoldDB" id="J7S2B8"/>
<reference evidence="8 9" key="1">
    <citation type="journal article" date="2011" name="Proc. Natl. Acad. Sci. U.S.A.">
        <title>Evolutionary erosion of yeast sex chromosomes by mating-type switching accidents.</title>
        <authorList>
            <person name="Gordon J.L."/>
            <person name="Armisen D."/>
            <person name="Proux-Wera E."/>
            <person name="Oheigeartaigh S.S."/>
            <person name="Byrne K.P."/>
            <person name="Wolfe K.H."/>
        </authorList>
    </citation>
    <scope>NUCLEOTIDE SEQUENCE [LARGE SCALE GENOMIC DNA]</scope>
    <source>
        <strain evidence="9">ATCC MYA-139 / BCRC 22969 / CBS 8797 / CCRC 22969 / KCTC 17520 / NBRC 10181 / NCYC 3082</strain>
    </source>
</reference>
<evidence type="ECO:0000259" key="7">
    <source>
        <dbReference type="Pfam" id="PF18972"/>
    </source>
</evidence>
<dbReference type="EMBL" id="HE978314">
    <property type="protein sequence ID" value="CCK68074.1"/>
    <property type="molecule type" value="Genomic_DNA"/>
</dbReference>
<keyword evidence="2 4" id="KW-0802">TPR repeat</keyword>
<feature type="repeat" description="TPR" evidence="4">
    <location>
        <begin position="157"/>
        <end position="190"/>
    </location>
</feature>
<feature type="compositionally biased region" description="Polar residues" evidence="6">
    <location>
        <begin position="1"/>
        <end position="10"/>
    </location>
</feature>
<evidence type="ECO:0000256" key="5">
    <source>
        <dbReference type="SAM" id="Coils"/>
    </source>
</evidence>
<accession>J7S2B8</accession>
<dbReference type="PANTHER" id="PTHR46035">
    <property type="entry name" value="TETRATRICOPEPTIDE REPEAT PROTEIN 4"/>
    <property type="match status" value="1"/>
</dbReference>
<dbReference type="OMA" id="WRAAQCA"/>
<evidence type="ECO:0000256" key="4">
    <source>
        <dbReference type="PROSITE-ProRule" id="PRU00339"/>
    </source>
</evidence>